<name>A0ABU1Z014_9MICC</name>
<organism evidence="2 3">
    <name type="scientific">Pseudoglutamicibacter albus</name>
    <dbReference type="NCBI Taxonomy" id="98671"/>
    <lineage>
        <taxon>Bacteria</taxon>
        <taxon>Bacillati</taxon>
        <taxon>Actinomycetota</taxon>
        <taxon>Actinomycetes</taxon>
        <taxon>Micrococcales</taxon>
        <taxon>Micrococcaceae</taxon>
        <taxon>Pseudoglutamicibacter</taxon>
    </lineage>
</organism>
<feature type="transmembrane region" description="Helical" evidence="1">
    <location>
        <begin position="7"/>
        <end position="28"/>
    </location>
</feature>
<dbReference type="RefSeq" id="WP_141739894.1">
    <property type="nucleotide sequence ID" value="NZ_JAVDXX010000001.1"/>
</dbReference>
<gene>
    <name evidence="2" type="ORF">J2S67_001220</name>
</gene>
<feature type="transmembrane region" description="Helical" evidence="1">
    <location>
        <begin position="40"/>
        <end position="61"/>
    </location>
</feature>
<accession>A0ABU1Z014</accession>
<sequence>MKGPSTIVTVVMTVLLGLMSGISAVLWHTHYWAGLVNETLVVLPWGSVLSAFAVFAASLWWGSFAGRTWVPGAIGAISFATIGALSLSTTNVVIAPINEFARQAAPGAYIAALTLFIGVILATVLASLAVLKILSRRAREARVFEVEAEQA</sequence>
<dbReference type="EMBL" id="JAVDXX010000001">
    <property type="protein sequence ID" value="MDR7293952.1"/>
    <property type="molecule type" value="Genomic_DNA"/>
</dbReference>
<dbReference type="Proteomes" id="UP001180715">
    <property type="component" value="Unassembled WGS sequence"/>
</dbReference>
<evidence type="ECO:0000256" key="1">
    <source>
        <dbReference type="SAM" id="Phobius"/>
    </source>
</evidence>
<evidence type="ECO:0000313" key="3">
    <source>
        <dbReference type="Proteomes" id="UP001180715"/>
    </source>
</evidence>
<keyword evidence="1" id="KW-0472">Membrane</keyword>
<keyword evidence="1" id="KW-0812">Transmembrane</keyword>
<proteinExistence type="predicted"/>
<evidence type="ECO:0000313" key="2">
    <source>
        <dbReference type="EMBL" id="MDR7293952.1"/>
    </source>
</evidence>
<feature type="transmembrane region" description="Helical" evidence="1">
    <location>
        <begin position="73"/>
        <end position="97"/>
    </location>
</feature>
<keyword evidence="3" id="KW-1185">Reference proteome</keyword>
<feature type="transmembrane region" description="Helical" evidence="1">
    <location>
        <begin position="109"/>
        <end position="134"/>
    </location>
</feature>
<keyword evidence="1" id="KW-1133">Transmembrane helix</keyword>
<reference evidence="2" key="1">
    <citation type="submission" date="2023-07" db="EMBL/GenBank/DDBJ databases">
        <title>Sequencing the genomes of 1000 actinobacteria strains.</title>
        <authorList>
            <person name="Klenk H.-P."/>
        </authorList>
    </citation>
    <scope>NUCLEOTIDE SEQUENCE</scope>
    <source>
        <strain evidence="2">DSM 13068</strain>
    </source>
</reference>
<comment type="caution">
    <text evidence="2">The sequence shown here is derived from an EMBL/GenBank/DDBJ whole genome shotgun (WGS) entry which is preliminary data.</text>
</comment>
<protein>
    <submittedName>
        <fullName evidence="2">Uncharacterized protein</fullName>
    </submittedName>
</protein>